<gene>
    <name evidence="2" type="ORF">M513_08184</name>
</gene>
<feature type="region of interest" description="Disordered" evidence="1">
    <location>
        <begin position="31"/>
        <end position="61"/>
    </location>
</feature>
<evidence type="ECO:0000313" key="3">
    <source>
        <dbReference type="Proteomes" id="UP000030764"/>
    </source>
</evidence>
<reference evidence="2 3" key="1">
    <citation type="journal article" date="2014" name="Nat. Genet.">
        <title>Genome and transcriptome of the porcine whipworm Trichuris suis.</title>
        <authorList>
            <person name="Jex A.R."/>
            <person name="Nejsum P."/>
            <person name="Schwarz E.M."/>
            <person name="Hu L."/>
            <person name="Young N.D."/>
            <person name="Hall R.S."/>
            <person name="Korhonen P.K."/>
            <person name="Liao S."/>
            <person name="Thamsborg S."/>
            <person name="Xia J."/>
            <person name="Xu P."/>
            <person name="Wang S."/>
            <person name="Scheerlinck J.P."/>
            <person name="Hofmann A."/>
            <person name="Sternberg P.W."/>
            <person name="Wang J."/>
            <person name="Gasser R.B."/>
        </authorList>
    </citation>
    <scope>NUCLEOTIDE SEQUENCE [LARGE SCALE GENOMIC DNA]</scope>
    <source>
        <strain evidence="2">DCEP-RM93M</strain>
    </source>
</reference>
<keyword evidence="3" id="KW-1185">Reference proteome</keyword>
<organism evidence="2 3">
    <name type="scientific">Trichuris suis</name>
    <name type="common">pig whipworm</name>
    <dbReference type="NCBI Taxonomy" id="68888"/>
    <lineage>
        <taxon>Eukaryota</taxon>
        <taxon>Metazoa</taxon>
        <taxon>Ecdysozoa</taxon>
        <taxon>Nematoda</taxon>
        <taxon>Enoplea</taxon>
        <taxon>Dorylaimia</taxon>
        <taxon>Trichinellida</taxon>
        <taxon>Trichuridae</taxon>
        <taxon>Trichuris</taxon>
    </lineage>
</organism>
<dbReference type="AlphaFoldDB" id="A0A085M0X5"/>
<dbReference type="Proteomes" id="UP000030764">
    <property type="component" value="Unassembled WGS sequence"/>
</dbReference>
<sequence length="61" mass="7012">MAPLAHVWRHADKMALGIASDKLQEICHCSTKDKSILEPYPRTDNTNPRTHSKPEEEEQQQ</sequence>
<evidence type="ECO:0000256" key="1">
    <source>
        <dbReference type="SAM" id="MobiDB-lite"/>
    </source>
</evidence>
<proteinExistence type="predicted"/>
<name>A0A085M0X5_9BILA</name>
<dbReference type="EMBL" id="KL363246">
    <property type="protein sequence ID" value="KFD50871.1"/>
    <property type="molecule type" value="Genomic_DNA"/>
</dbReference>
<evidence type="ECO:0000313" key="2">
    <source>
        <dbReference type="EMBL" id="KFD50871.1"/>
    </source>
</evidence>
<protein>
    <submittedName>
        <fullName evidence="2">Uncharacterized protein</fullName>
    </submittedName>
</protein>
<accession>A0A085M0X5</accession>